<name>F8MQT4_NEUT8</name>
<evidence type="ECO:0000313" key="1">
    <source>
        <dbReference type="EMBL" id="EGO56714.1"/>
    </source>
</evidence>
<dbReference type="VEuPathDB" id="FungiDB:NEUTE1DRAFT_117453"/>
<dbReference type="RefSeq" id="XP_009852287.1">
    <property type="nucleotide sequence ID" value="XM_009853985.1"/>
</dbReference>
<keyword evidence="2" id="KW-1185">Reference proteome</keyword>
<evidence type="ECO:0000313" key="2">
    <source>
        <dbReference type="Proteomes" id="UP000008065"/>
    </source>
</evidence>
<proteinExistence type="predicted"/>
<dbReference type="HOGENOM" id="CLU_3125473_0_0_1"/>
<reference evidence="2" key="1">
    <citation type="journal article" date="2011" name="Genetics">
        <title>Massive changes in genome architecture accompany the transition to self-fertility in the filamentous fungus Neurospora tetrasperma.</title>
        <authorList>
            <person name="Ellison C.E."/>
            <person name="Stajich J.E."/>
            <person name="Jacobson D.J."/>
            <person name="Natvig D.O."/>
            <person name="Lapidus A."/>
            <person name="Foster B."/>
            <person name="Aerts A."/>
            <person name="Riley R."/>
            <person name="Lindquist E.A."/>
            <person name="Grigoriev I.V."/>
            <person name="Taylor J.W."/>
        </authorList>
    </citation>
    <scope>NUCLEOTIDE SEQUENCE [LARGE SCALE GENOMIC DNA]</scope>
    <source>
        <strain evidence="2">FGSC 2508 / P0657</strain>
    </source>
</reference>
<dbReference type="Proteomes" id="UP000008065">
    <property type="component" value="Unassembled WGS sequence"/>
</dbReference>
<dbReference type="EMBL" id="GL891305">
    <property type="protein sequence ID" value="EGO56714.1"/>
    <property type="molecule type" value="Genomic_DNA"/>
</dbReference>
<sequence length="50" mass="5338">MNETWTVGMDGFTIIVKGEAGRGWSSLSSLGVALKGASSEESNKQLKLCY</sequence>
<dbReference type="GeneID" id="20823297"/>
<protein>
    <submittedName>
        <fullName evidence="1">Uncharacterized protein</fullName>
    </submittedName>
</protein>
<dbReference type="KEGG" id="nte:NEUTE1DRAFT117453"/>
<dbReference type="AlphaFoldDB" id="F8MQT4"/>
<accession>F8MQT4</accession>
<organism evidence="1 2">
    <name type="scientific">Neurospora tetrasperma (strain FGSC 2508 / ATCC MYA-4615 / P0657)</name>
    <dbReference type="NCBI Taxonomy" id="510951"/>
    <lineage>
        <taxon>Eukaryota</taxon>
        <taxon>Fungi</taxon>
        <taxon>Dikarya</taxon>
        <taxon>Ascomycota</taxon>
        <taxon>Pezizomycotina</taxon>
        <taxon>Sordariomycetes</taxon>
        <taxon>Sordariomycetidae</taxon>
        <taxon>Sordariales</taxon>
        <taxon>Sordariaceae</taxon>
        <taxon>Neurospora</taxon>
    </lineage>
</organism>
<gene>
    <name evidence="1" type="ORF">NEUTE1DRAFT_117453</name>
</gene>